<dbReference type="Proteomes" id="UP000315889">
    <property type="component" value="Unassembled WGS sequence"/>
</dbReference>
<feature type="domain" description="Cytochrome c" evidence="9">
    <location>
        <begin position="48"/>
        <end position="118"/>
    </location>
</feature>
<evidence type="ECO:0000256" key="3">
    <source>
        <dbReference type="ARBA" id="ARBA00022617"/>
    </source>
</evidence>
<gene>
    <name evidence="10" type="ORF">EVB03_01610</name>
</gene>
<dbReference type="SUPFAM" id="SSF50998">
    <property type="entry name" value="Quinoprotein alcohol dehydrogenase-like"/>
    <property type="match status" value="1"/>
</dbReference>
<dbReference type="InterPro" id="IPR018391">
    <property type="entry name" value="PQQ_b-propeller_rpt"/>
</dbReference>
<sequence length="638" mass="68450">MITPKHSYATSNILPNTNLVKFLIGVSVAILCATSVAEENSAIEAIDADYVLGKQLYQARCVSCHAGAMPKAPQMAALKLYQPERIIKSLTSGVMSTTGLSLSASEMQQVAYYVTGKMASRKTADLSDAFCDAGSLAKTKSSASAQWTGWGGELNSQRFQANETKLNKQTVKDLELKWAFAFPDSTRVRSQPTVTESMTYIGSQDGTVYALDTQTGCIRWTFQAENEVRGAIKLQGDASNQAAGEARLLFGDYKANAYALNAKTGAFLWKTKVHSHPLASVTGSVTADSKRVYVPLSSSEVVPAAQSNYACCTFRGALVALNLEDGSIAWRTYTTDKPERRGKNAVGVDRFGPSGAPIWSGPTLDTKRNLIYATTGQNYSSPATGTSDSVIAMDITTGEVQWVSQVTANDAWNGACGFTMINCPEEDGPDYDIGASAILVTSKSNRDLLLVGQKSGLTYAMDPDQQGKILWRQRVGSGGTMGGVHWGMSSDGERLYVGVSDLPTRNRYNQGDPYPGVHALDPDTGEFLWRNVLPSLCPEDIKFDCFQGISAAVSSSPGLVFAGGMDGRLRAFDASSGDTLWTYNTYREFTAVNGLKGQGGSIEADGPVIANGQLFVTSGYDKWAEMPGNMLLVFSLPN</sequence>
<dbReference type="PROSITE" id="PS51007">
    <property type="entry name" value="CYTC"/>
    <property type="match status" value="1"/>
</dbReference>
<dbReference type="SMART" id="SM00564">
    <property type="entry name" value="PQQ"/>
    <property type="match status" value="7"/>
</dbReference>
<dbReference type="InterPro" id="IPR009056">
    <property type="entry name" value="Cyt_c-like_dom"/>
</dbReference>
<evidence type="ECO:0000256" key="6">
    <source>
        <dbReference type="ARBA" id="ARBA00023002"/>
    </source>
</evidence>
<dbReference type="Pfam" id="PF13442">
    <property type="entry name" value="Cytochrome_CBB3"/>
    <property type="match status" value="1"/>
</dbReference>
<dbReference type="Gene3D" id="2.140.10.10">
    <property type="entry name" value="Quinoprotein alcohol dehydrogenase-like superfamily"/>
    <property type="match status" value="1"/>
</dbReference>
<dbReference type="GO" id="GO:0046872">
    <property type="term" value="F:metal ion binding"/>
    <property type="evidence" value="ECO:0007669"/>
    <property type="project" value="UniProtKB-KW"/>
</dbReference>
<dbReference type="Pfam" id="PF01011">
    <property type="entry name" value="PQQ"/>
    <property type="match status" value="1"/>
</dbReference>
<evidence type="ECO:0000313" key="10">
    <source>
        <dbReference type="EMBL" id="RZO23082.1"/>
    </source>
</evidence>
<keyword evidence="5" id="KW-0732">Signal</keyword>
<reference evidence="10 11" key="1">
    <citation type="submission" date="2019-02" db="EMBL/GenBank/DDBJ databases">
        <title>Prokaryotic population dynamics and viral predation in marine succession experiment using metagenomics: the confinement effect.</title>
        <authorList>
            <person name="Haro-Moreno J.M."/>
            <person name="Rodriguez-Valera F."/>
            <person name="Lopez-Perez M."/>
        </authorList>
    </citation>
    <scope>NUCLEOTIDE SEQUENCE [LARGE SCALE GENOMIC DNA]</scope>
    <source>
        <strain evidence="10">MED-G170</strain>
    </source>
</reference>
<comment type="caution">
    <text evidence="10">The sequence shown here is derived from an EMBL/GenBank/DDBJ whole genome shotgun (WGS) entry which is preliminary data.</text>
</comment>
<dbReference type="EMBL" id="SHBP01000001">
    <property type="protein sequence ID" value="RZO23082.1"/>
    <property type="molecule type" value="Genomic_DNA"/>
</dbReference>
<keyword evidence="4 8" id="KW-0479">Metal-binding</keyword>
<dbReference type="GO" id="GO:0016491">
    <property type="term" value="F:oxidoreductase activity"/>
    <property type="evidence" value="ECO:0007669"/>
    <property type="project" value="UniProtKB-KW"/>
</dbReference>
<evidence type="ECO:0000313" key="11">
    <source>
        <dbReference type="Proteomes" id="UP000315889"/>
    </source>
</evidence>
<dbReference type="AlphaFoldDB" id="A0A520MPC5"/>
<dbReference type="InterPro" id="IPR002372">
    <property type="entry name" value="PQQ_rpt_dom"/>
</dbReference>
<evidence type="ECO:0000256" key="1">
    <source>
        <dbReference type="ARBA" id="ARBA00001931"/>
    </source>
</evidence>
<dbReference type="GO" id="GO:0020037">
    <property type="term" value="F:heme binding"/>
    <property type="evidence" value="ECO:0007669"/>
    <property type="project" value="InterPro"/>
</dbReference>
<keyword evidence="3 8" id="KW-0349">Heme</keyword>
<protein>
    <submittedName>
        <fullName evidence="10">Dehydrogenase</fullName>
    </submittedName>
</protein>
<evidence type="ECO:0000256" key="7">
    <source>
        <dbReference type="ARBA" id="ARBA00023004"/>
    </source>
</evidence>
<evidence type="ECO:0000256" key="2">
    <source>
        <dbReference type="ARBA" id="ARBA00008156"/>
    </source>
</evidence>
<organism evidence="10 11">
    <name type="scientific">SAR92 clade bacterium</name>
    <dbReference type="NCBI Taxonomy" id="2315479"/>
    <lineage>
        <taxon>Bacteria</taxon>
        <taxon>Pseudomonadati</taxon>
        <taxon>Pseudomonadota</taxon>
        <taxon>Gammaproteobacteria</taxon>
        <taxon>Cellvibrionales</taxon>
        <taxon>Porticoccaceae</taxon>
        <taxon>SAR92 clade</taxon>
    </lineage>
</organism>
<dbReference type="InterPro" id="IPR015943">
    <property type="entry name" value="WD40/YVTN_repeat-like_dom_sf"/>
</dbReference>
<keyword evidence="7 8" id="KW-0408">Iron</keyword>
<comment type="similarity">
    <text evidence="2">Belongs to the bacterial PQQ dehydrogenase family.</text>
</comment>
<dbReference type="Gene3D" id="1.10.760.10">
    <property type="entry name" value="Cytochrome c-like domain"/>
    <property type="match status" value="1"/>
</dbReference>
<keyword evidence="6" id="KW-0560">Oxidoreductase</keyword>
<accession>A0A520MPC5</accession>
<evidence type="ECO:0000256" key="8">
    <source>
        <dbReference type="PROSITE-ProRule" id="PRU00433"/>
    </source>
</evidence>
<dbReference type="SUPFAM" id="SSF46626">
    <property type="entry name" value="Cytochrome c"/>
    <property type="match status" value="1"/>
</dbReference>
<evidence type="ECO:0000256" key="5">
    <source>
        <dbReference type="ARBA" id="ARBA00022729"/>
    </source>
</evidence>
<dbReference type="Gene3D" id="2.130.10.10">
    <property type="entry name" value="YVTN repeat-like/Quinoprotein amine dehydrogenase"/>
    <property type="match status" value="1"/>
</dbReference>
<proteinExistence type="inferred from homology"/>
<comment type="cofactor">
    <cofactor evidence="1">
        <name>pyrroloquinoline quinone</name>
        <dbReference type="ChEBI" id="CHEBI:58442"/>
    </cofactor>
</comment>
<dbReference type="PANTHER" id="PTHR32303:SF10">
    <property type="entry name" value="OUTER MEMBRANE PROTEIN ASSEMBLY FACTOR BAMB"/>
    <property type="match status" value="1"/>
</dbReference>
<evidence type="ECO:0000259" key="9">
    <source>
        <dbReference type="PROSITE" id="PS51007"/>
    </source>
</evidence>
<name>A0A520MPC5_9GAMM</name>
<dbReference type="InterPro" id="IPR011047">
    <property type="entry name" value="Quinoprotein_ADH-like_sf"/>
</dbReference>
<evidence type="ECO:0000256" key="4">
    <source>
        <dbReference type="ARBA" id="ARBA00022723"/>
    </source>
</evidence>
<dbReference type="InterPro" id="IPR036909">
    <property type="entry name" value="Cyt_c-like_dom_sf"/>
</dbReference>
<dbReference type="PANTHER" id="PTHR32303">
    <property type="entry name" value="QUINOPROTEIN ALCOHOL DEHYDROGENASE (CYTOCHROME C)"/>
    <property type="match status" value="1"/>
</dbReference>
<dbReference type="GO" id="GO:0009055">
    <property type="term" value="F:electron transfer activity"/>
    <property type="evidence" value="ECO:0007669"/>
    <property type="project" value="InterPro"/>
</dbReference>